<protein>
    <submittedName>
        <fullName evidence="2">Uncharacterized protein</fullName>
    </submittedName>
</protein>
<keyword evidence="1" id="KW-0812">Transmembrane</keyword>
<reference evidence="2" key="1">
    <citation type="submission" date="2020-08" db="EMBL/GenBank/DDBJ databases">
        <title>Multicomponent nature underlies the extraordinary mechanical properties of spider dragline silk.</title>
        <authorList>
            <person name="Kono N."/>
            <person name="Nakamura H."/>
            <person name="Mori M."/>
            <person name="Yoshida Y."/>
            <person name="Ohtoshi R."/>
            <person name="Malay A.D."/>
            <person name="Moran D.A.P."/>
            <person name="Tomita M."/>
            <person name="Numata K."/>
            <person name="Arakawa K."/>
        </authorList>
    </citation>
    <scope>NUCLEOTIDE SEQUENCE</scope>
</reference>
<keyword evidence="3" id="KW-1185">Reference proteome</keyword>
<evidence type="ECO:0000313" key="3">
    <source>
        <dbReference type="Proteomes" id="UP000887013"/>
    </source>
</evidence>
<feature type="non-terminal residue" evidence="2">
    <location>
        <position position="130"/>
    </location>
</feature>
<gene>
    <name evidence="2" type="ORF">NPIL_287881</name>
</gene>
<dbReference type="AlphaFoldDB" id="A0A8X6QTG5"/>
<feature type="non-terminal residue" evidence="2">
    <location>
        <position position="1"/>
    </location>
</feature>
<evidence type="ECO:0000313" key="2">
    <source>
        <dbReference type="EMBL" id="GFU44763.1"/>
    </source>
</evidence>
<dbReference type="OrthoDB" id="6424365at2759"/>
<proteinExistence type="predicted"/>
<keyword evidence="1" id="KW-1133">Transmembrane helix</keyword>
<name>A0A8X6QTG5_NEPPI</name>
<sequence length="130" mass="15092">SRLVFKIGMMDIYYVIGSFVAILCVIFVIATDPKTYMSTDEILSMTRCVATSAKQELCDEFQKCFDLFPQSHKSTIKQCMRKIPGRIGKCTKNQELFTSERNRKKLYKCIDDQVPMDLTEEQKNQIEKVK</sequence>
<evidence type="ECO:0000256" key="1">
    <source>
        <dbReference type="SAM" id="Phobius"/>
    </source>
</evidence>
<dbReference type="EMBL" id="BMAW01036615">
    <property type="protein sequence ID" value="GFU44763.1"/>
    <property type="molecule type" value="Genomic_DNA"/>
</dbReference>
<accession>A0A8X6QTG5</accession>
<organism evidence="2 3">
    <name type="scientific">Nephila pilipes</name>
    <name type="common">Giant wood spider</name>
    <name type="synonym">Nephila maculata</name>
    <dbReference type="NCBI Taxonomy" id="299642"/>
    <lineage>
        <taxon>Eukaryota</taxon>
        <taxon>Metazoa</taxon>
        <taxon>Ecdysozoa</taxon>
        <taxon>Arthropoda</taxon>
        <taxon>Chelicerata</taxon>
        <taxon>Arachnida</taxon>
        <taxon>Araneae</taxon>
        <taxon>Araneomorphae</taxon>
        <taxon>Entelegynae</taxon>
        <taxon>Araneoidea</taxon>
        <taxon>Nephilidae</taxon>
        <taxon>Nephila</taxon>
    </lineage>
</organism>
<dbReference type="Proteomes" id="UP000887013">
    <property type="component" value="Unassembled WGS sequence"/>
</dbReference>
<comment type="caution">
    <text evidence="2">The sequence shown here is derived from an EMBL/GenBank/DDBJ whole genome shotgun (WGS) entry which is preliminary data.</text>
</comment>
<feature type="transmembrane region" description="Helical" evidence="1">
    <location>
        <begin position="12"/>
        <end position="30"/>
    </location>
</feature>
<keyword evidence="1" id="KW-0472">Membrane</keyword>